<evidence type="ECO:0000313" key="2">
    <source>
        <dbReference type="EMBL" id="EME44866.1"/>
    </source>
</evidence>
<proteinExistence type="predicted"/>
<dbReference type="HOGENOM" id="CLU_1885712_0_0_1"/>
<reference evidence="2 3" key="2">
    <citation type="journal article" date="2012" name="PLoS Pathog.">
        <title>Diverse lifestyles and strategies of plant pathogenesis encoded in the genomes of eighteen Dothideomycetes fungi.</title>
        <authorList>
            <person name="Ohm R.A."/>
            <person name="Feau N."/>
            <person name="Henrissat B."/>
            <person name="Schoch C.L."/>
            <person name="Horwitz B.A."/>
            <person name="Barry K.W."/>
            <person name="Condon B.J."/>
            <person name="Copeland A.C."/>
            <person name="Dhillon B."/>
            <person name="Glaser F."/>
            <person name="Hesse C.N."/>
            <person name="Kosti I."/>
            <person name="LaButti K."/>
            <person name="Lindquist E.A."/>
            <person name="Lucas S."/>
            <person name="Salamov A.A."/>
            <person name="Bradshaw R.E."/>
            <person name="Ciuffetti L."/>
            <person name="Hamelin R.C."/>
            <person name="Kema G.H.J."/>
            <person name="Lawrence C."/>
            <person name="Scott J.A."/>
            <person name="Spatafora J.W."/>
            <person name="Turgeon B.G."/>
            <person name="de Wit P.J.G.M."/>
            <person name="Zhong S."/>
            <person name="Goodwin S.B."/>
            <person name="Grigoriev I.V."/>
        </authorList>
    </citation>
    <scope>NUCLEOTIDE SEQUENCE [LARGE SCALE GENOMIC DNA]</scope>
    <source>
        <strain evidence="3">NZE10 / CBS 128990</strain>
    </source>
</reference>
<evidence type="ECO:0000256" key="1">
    <source>
        <dbReference type="SAM" id="MobiDB-lite"/>
    </source>
</evidence>
<sequence length="135" mass="15033">MNDYEPLHFFTAGMDKEDNGSIVDQKTIASRLVVIDLCGGLNEGDEDEERATPMVQVQPEADFRRAASKEGTRGQQQIAARNRMPNKDPQQWHLRVLKEPELSEAMIGTNKRPESPPAGRAVPTVLSEEATSLHH</sequence>
<feature type="region of interest" description="Disordered" evidence="1">
    <location>
        <begin position="105"/>
        <end position="135"/>
    </location>
</feature>
<dbReference type="EMBL" id="KB446538">
    <property type="protein sequence ID" value="EME44866.1"/>
    <property type="molecule type" value="Genomic_DNA"/>
</dbReference>
<organism evidence="2 3">
    <name type="scientific">Dothistroma septosporum (strain NZE10 / CBS 128990)</name>
    <name type="common">Red band needle blight fungus</name>
    <name type="synonym">Mycosphaerella pini</name>
    <dbReference type="NCBI Taxonomy" id="675120"/>
    <lineage>
        <taxon>Eukaryota</taxon>
        <taxon>Fungi</taxon>
        <taxon>Dikarya</taxon>
        <taxon>Ascomycota</taxon>
        <taxon>Pezizomycotina</taxon>
        <taxon>Dothideomycetes</taxon>
        <taxon>Dothideomycetidae</taxon>
        <taxon>Mycosphaerellales</taxon>
        <taxon>Mycosphaerellaceae</taxon>
        <taxon>Dothistroma</taxon>
    </lineage>
</organism>
<reference evidence="3" key="1">
    <citation type="journal article" date="2012" name="PLoS Genet.">
        <title>The genomes of the fungal plant pathogens Cladosporium fulvum and Dothistroma septosporum reveal adaptation to different hosts and lifestyles but also signatures of common ancestry.</title>
        <authorList>
            <person name="de Wit P.J.G.M."/>
            <person name="van der Burgt A."/>
            <person name="Oekmen B."/>
            <person name="Stergiopoulos I."/>
            <person name="Abd-Elsalam K.A."/>
            <person name="Aerts A.L."/>
            <person name="Bahkali A.H."/>
            <person name="Beenen H.G."/>
            <person name="Chettri P."/>
            <person name="Cox M.P."/>
            <person name="Datema E."/>
            <person name="de Vries R.P."/>
            <person name="Dhillon B."/>
            <person name="Ganley A.R."/>
            <person name="Griffiths S.A."/>
            <person name="Guo Y."/>
            <person name="Hamelin R.C."/>
            <person name="Henrissat B."/>
            <person name="Kabir M.S."/>
            <person name="Jashni M.K."/>
            <person name="Kema G."/>
            <person name="Klaubauf S."/>
            <person name="Lapidus A."/>
            <person name="Levasseur A."/>
            <person name="Lindquist E."/>
            <person name="Mehrabi R."/>
            <person name="Ohm R.A."/>
            <person name="Owen T.J."/>
            <person name="Salamov A."/>
            <person name="Schwelm A."/>
            <person name="Schijlen E."/>
            <person name="Sun H."/>
            <person name="van den Burg H.A."/>
            <person name="van Ham R.C.H.J."/>
            <person name="Zhang S."/>
            <person name="Goodwin S.B."/>
            <person name="Grigoriev I.V."/>
            <person name="Collemare J."/>
            <person name="Bradshaw R.E."/>
        </authorList>
    </citation>
    <scope>NUCLEOTIDE SEQUENCE [LARGE SCALE GENOMIC DNA]</scope>
    <source>
        <strain evidence="3">NZE10 / CBS 128990</strain>
    </source>
</reference>
<evidence type="ECO:0000313" key="3">
    <source>
        <dbReference type="Proteomes" id="UP000016933"/>
    </source>
</evidence>
<dbReference type="AlphaFoldDB" id="N1PN58"/>
<keyword evidence="3" id="KW-1185">Reference proteome</keyword>
<accession>N1PN58</accession>
<protein>
    <submittedName>
        <fullName evidence="2">Uncharacterized protein</fullName>
    </submittedName>
</protein>
<dbReference type="Proteomes" id="UP000016933">
    <property type="component" value="Unassembled WGS sequence"/>
</dbReference>
<gene>
    <name evidence="2" type="ORF">DOTSEDRAFT_22981</name>
</gene>
<name>N1PN58_DOTSN</name>
<feature type="region of interest" description="Disordered" evidence="1">
    <location>
        <begin position="65"/>
        <end position="91"/>
    </location>
</feature>